<keyword evidence="2" id="KW-1185">Reference proteome</keyword>
<protein>
    <submittedName>
        <fullName evidence="1">Uncharacterized protein</fullName>
    </submittedName>
</protein>
<accession>A0A8C7TSW9</accession>
<dbReference type="Ensembl" id="ENSOMYT00000096744.2">
    <property type="protein sequence ID" value="ENSOMYP00000088833.2"/>
    <property type="gene ID" value="ENSOMYG00000041037.2"/>
</dbReference>
<evidence type="ECO:0000313" key="1">
    <source>
        <dbReference type="Ensembl" id="ENSOMYP00000088833.2"/>
    </source>
</evidence>
<reference evidence="1" key="1">
    <citation type="submission" date="2020-07" db="EMBL/GenBank/DDBJ databases">
        <title>A long reads based de novo assembly of the rainbow trout Arlee double haploid line genome.</title>
        <authorList>
            <person name="Gao G."/>
            <person name="Palti Y."/>
        </authorList>
    </citation>
    <scope>NUCLEOTIDE SEQUENCE [LARGE SCALE GENOMIC DNA]</scope>
</reference>
<organism evidence="1 2">
    <name type="scientific">Oncorhynchus mykiss</name>
    <name type="common">Rainbow trout</name>
    <name type="synonym">Salmo gairdneri</name>
    <dbReference type="NCBI Taxonomy" id="8022"/>
    <lineage>
        <taxon>Eukaryota</taxon>
        <taxon>Metazoa</taxon>
        <taxon>Chordata</taxon>
        <taxon>Craniata</taxon>
        <taxon>Vertebrata</taxon>
        <taxon>Euteleostomi</taxon>
        <taxon>Actinopterygii</taxon>
        <taxon>Neopterygii</taxon>
        <taxon>Teleostei</taxon>
        <taxon>Protacanthopterygii</taxon>
        <taxon>Salmoniformes</taxon>
        <taxon>Salmonidae</taxon>
        <taxon>Salmoninae</taxon>
        <taxon>Oncorhynchus</taxon>
    </lineage>
</organism>
<reference evidence="1" key="2">
    <citation type="submission" date="2025-08" db="UniProtKB">
        <authorList>
            <consortium name="Ensembl"/>
        </authorList>
    </citation>
    <scope>IDENTIFICATION</scope>
</reference>
<evidence type="ECO:0000313" key="2">
    <source>
        <dbReference type="Proteomes" id="UP000694395"/>
    </source>
</evidence>
<reference evidence="1" key="3">
    <citation type="submission" date="2025-09" db="UniProtKB">
        <authorList>
            <consortium name="Ensembl"/>
        </authorList>
    </citation>
    <scope>IDENTIFICATION</scope>
</reference>
<sequence length="76" mass="8482">MLGWCSSACKPPFFNNVPVMLCSDQDEGAIGLSTHLVNLSKLMESFPPRSVQYYLDFWPPTKDTVANILKGVSSDW</sequence>
<dbReference type="Proteomes" id="UP000694395">
    <property type="component" value="Chromosome 20"/>
</dbReference>
<name>A0A8C7TSW9_ONCMY</name>
<dbReference type="AlphaFoldDB" id="A0A8C7TSW9"/>
<proteinExistence type="predicted"/>
<dbReference type="GeneTree" id="ENSGT01120000278218"/>